<dbReference type="InterPro" id="IPR017642">
    <property type="entry name" value="DNA_S_mod_DndB"/>
</dbReference>
<dbReference type="Pfam" id="PF14072">
    <property type="entry name" value="DndB"/>
    <property type="match status" value="1"/>
</dbReference>
<comment type="caution">
    <text evidence="1">The sequence shown here is derived from an EMBL/GenBank/DDBJ whole genome shotgun (WGS) entry which is preliminary data.</text>
</comment>
<dbReference type="InterPro" id="IPR017601">
    <property type="entry name" value="DGQHR-contain_dom"/>
</dbReference>
<sequence>MRSEEYRYVTTRFFENDIYTFSMKISDLLDITYVAARGKSTEQGAVQRILNKQRISLIRKFILEGNLFVNTFILNWTDTDNQPKIKKDTLNLPLQGRRAQILDGQHRIEGLREAANYDSAIKEKEVLVSLAIGLTTKEAAKIFLNINSEQKPVPKSLIYDLFGEAIEDKEHAINRATDIIEFLNTEETSPFYQRVKYPGSPKGSGLIDLAIIVNAIKPHLGADGVFNRLQLNEIEVQQRIILNYYSSIKKSYQKANNLWDKSTENPFIKGAGFNGSFEFLVETLIPKCQADKNFSMEYFEEIMKLEPDYLITTSDFRNLDGKSARKTVKNFFNECFTKDIPKSDEYKF</sequence>
<proteinExistence type="predicted"/>
<dbReference type="EMBL" id="ALWO02000052">
    <property type="protein sequence ID" value="EOZ91931.1"/>
    <property type="molecule type" value="Genomic_DNA"/>
</dbReference>
<reference evidence="1 2" key="1">
    <citation type="journal article" date="2013" name="Genome Announc.">
        <title>Draft Genome Sequence of Indibacter alkaliphilus Strain LW1T, Isolated from Lonar Lake, a Haloalkaline Lake in the Buldana District of Maharashtra, India.</title>
        <authorList>
            <person name="Singh A."/>
            <person name="Kumar Jangir P."/>
            <person name="Sharma R."/>
            <person name="Singh A."/>
            <person name="Kumar Pinnaka A."/>
            <person name="Shivaji S."/>
        </authorList>
    </citation>
    <scope>NUCLEOTIDE SEQUENCE [LARGE SCALE GENOMIC DNA]</scope>
    <source>
        <strain evidence="2">CCUG 57479 / KCTC 22604 / LW1</strain>
    </source>
</reference>
<evidence type="ECO:0000313" key="2">
    <source>
        <dbReference type="Proteomes" id="UP000006073"/>
    </source>
</evidence>
<dbReference type="eggNOG" id="ENOG502Z8DG">
    <property type="taxonomic scope" value="Bacteria"/>
</dbReference>
<dbReference type="OrthoDB" id="9789139at2"/>
<name>S2DIY3_INDAL</name>
<gene>
    <name evidence="1" type="ORF">A33Q_4024</name>
</gene>
<keyword evidence="2" id="KW-1185">Reference proteome</keyword>
<accession>S2DIY3</accession>
<evidence type="ECO:0008006" key="3">
    <source>
        <dbReference type="Google" id="ProtNLM"/>
    </source>
</evidence>
<organism evidence="1 2">
    <name type="scientific">Indibacter alkaliphilus (strain CCUG 57479 / KCTC 22604 / LW1)</name>
    <dbReference type="NCBI Taxonomy" id="1189612"/>
    <lineage>
        <taxon>Bacteria</taxon>
        <taxon>Pseudomonadati</taxon>
        <taxon>Bacteroidota</taxon>
        <taxon>Cytophagia</taxon>
        <taxon>Cytophagales</taxon>
        <taxon>Cyclobacteriaceae</taxon>
    </lineage>
</organism>
<dbReference type="NCBIfam" id="TIGR03187">
    <property type="entry name" value="DGQHR"/>
    <property type="match status" value="1"/>
</dbReference>
<dbReference type="STRING" id="1189612.A33Q_4024"/>
<dbReference type="AlphaFoldDB" id="S2DIY3"/>
<dbReference type="RefSeq" id="WP_009033216.1">
    <property type="nucleotide sequence ID" value="NZ_ALWO02000052.1"/>
</dbReference>
<dbReference type="CDD" id="cd16413">
    <property type="entry name" value="DGQHR_domain"/>
    <property type="match status" value="1"/>
</dbReference>
<evidence type="ECO:0000313" key="1">
    <source>
        <dbReference type="EMBL" id="EOZ91931.1"/>
    </source>
</evidence>
<dbReference type="Proteomes" id="UP000006073">
    <property type="component" value="Unassembled WGS sequence"/>
</dbReference>
<protein>
    <recommendedName>
        <fullName evidence="3">DGQHR domain-containing protein</fullName>
    </recommendedName>
</protein>